<evidence type="ECO:0000313" key="5">
    <source>
        <dbReference type="EMBL" id="MDP4302022.1"/>
    </source>
</evidence>
<organism evidence="5 6">
    <name type="scientific">Leptothrix discophora</name>
    <dbReference type="NCBI Taxonomy" id="89"/>
    <lineage>
        <taxon>Bacteria</taxon>
        <taxon>Pseudomonadati</taxon>
        <taxon>Pseudomonadota</taxon>
        <taxon>Betaproteobacteria</taxon>
        <taxon>Burkholderiales</taxon>
        <taxon>Sphaerotilaceae</taxon>
        <taxon>Leptothrix</taxon>
    </lineage>
</organism>
<keyword evidence="6" id="KW-1185">Reference proteome</keyword>
<gene>
    <name evidence="5" type="ORF">Q8X39_15380</name>
</gene>
<dbReference type="EMBL" id="JAUZEE010000008">
    <property type="protein sequence ID" value="MDP4302022.1"/>
    <property type="molecule type" value="Genomic_DNA"/>
</dbReference>
<evidence type="ECO:0000256" key="1">
    <source>
        <dbReference type="ARBA" id="ARBA00010062"/>
    </source>
</evidence>
<comment type="similarity">
    <text evidence="1">Belongs to the leucine-binding protein family.</text>
</comment>
<evidence type="ECO:0000256" key="3">
    <source>
        <dbReference type="SAM" id="SignalP"/>
    </source>
</evidence>
<protein>
    <submittedName>
        <fullName evidence="5">ABC transporter substrate-binding protein</fullName>
    </submittedName>
</protein>
<keyword evidence="2 3" id="KW-0732">Signal</keyword>
<dbReference type="InterPro" id="IPR051010">
    <property type="entry name" value="BCAA_transport"/>
</dbReference>
<name>A0ABT9G6B9_LEPDI</name>
<accession>A0ABT9G6B9</accession>
<dbReference type="RefSeq" id="WP_305750559.1">
    <property type="nucleotide sequence ID" value="NZ_JAUZEE010000008.1"/>
</dbReference>
<dbReference type="CDD" id="cd06333">
    <property type="entry name" value="PBP1_ABC_RPA1789-like"/>
    <property type="match status" value="1"/>
</dbReference>
<feature type="chain" id="PRO_5045605794" evidence="3">
    <location>
        <begin position="23"/>
        <end position="379"/>
    </location>
</feature>
<dbReference type="InterPro" id="IPR028082">
    <property type="entry name" value="Peripla_BP_I"/>
</dbReference>
<dbReference type="PANTHER" id="PTHR30483">
    <property type="entry name" value="LEUCINE-SPECIFIC-BINDING PROTEIN"/>
    <property type="match status" value="1"/>
</dbReference>
<dbReference type="InterPro" id="IPR028081">
    <property type="entry name" value="Leu-bd"/>
</dbReference>
<evidence type="ECO:0000256" key="2">
    <source>
        <dbReference type="ARBA" id="ARBA00022729"/>
    </source>
</evidence>
<dbReference type="Gene3D" id="3.40.50.2300">
    <property type="match status" value="2"/>
</dbReference>
<feature type="signal peptide" evidence="3">
    <location>
        <begin position="1"/>
        <end position="22"/>
    </location>
</feature>
<comment type="caution">
    <text evidence="5">The sequence shown here is derived from an EMBL/GenBank/DDBJ whole genome shotgun (WGS) entry which is preliminary data.</text>
</comment>
<dbReference type="PANTHER" id="PTHR30483:SF38">
    <property type="entry name" value="BLR7848 PROTEIN"/>
    <property type="match status" value="1"/>
</dbReference>
<dbReference type="Pfam" id="PF13458">
    <property type="entry name" value="Peripla_BP_6"/>
    <property type="match status" value="1"/>
</dbReference>
<dbReference type="SUPFAM" id="SSF53822">
    <property type="entry name" value="Periplasmic binding protein-like I"/>
    <property type="match status" value="1"/>
</dbReference>
<evidence type="ECO:0000259" key="4">
    <source>
        <dbReference type="Pfam" id="PF13458"/>
    </source>
</evidence>
<proteinExistence type="inferred from homology"/>
<sequence>MTQVIKQIAAAALMALVGAAQADITIGVSLPLTGPASGLGLPAQNGVKLWPTSIAGEKLNVVVLDDAADPTKAVQNAKRFVSEDKVDVVVGSVATPAAIAMADTIAESGTVQLMLSPATLQAGKDSWAFRLPQSNAVMSHAVLQHMNKLGIKTVGFLGYTDAYGEGWLKDFQAEATAMGLPIRFVAVERFARADTSVTGQALKLVSANPDAILIVASGSGAAMPHKAVVERGYKGRIYQTHAAASRDLMRVGGKDVEGACVVSGPAVVADQLADAHPSKKVALDFIAQYEKAYGAGSRNQFGGHAYDAALVLQKVVPVALKKGKPGTKEFRAALREAIETMGRTVVAHGVLSYTKDNHWGYTTETGVILKVVNGDWKVE</sequence>
<reference evidence="5 6" key="1">
    <citation type="submission" date="2023-08" db="EMBL/GenBank/DDBJ databases">
        <authorList>
            <person name="Roldan D.M."/>
            <person name="Menes R.J."/>
        </authorList>
    </citation>
    <scope>NUCLEOTIDE SEQUENCE [LARGE SCALE GENOMIC DNA]</scope>
    <source>
        <strain evidence="5 6">CCM 2812</strain>
    </source>
</reference>
<dbReference type="Proteomes" id="UP001235760">
    <property type="component" value="Unassembled WGS sequence"/>
</dbReference>
<evidence type="ECO:0000313" key="6">
    <source>
        <dbReference type="Proteomes" id="UP001235760"/>
    </source>
</evidence>
<feature type="domain" description="Leucine-binding protein" evidence="4">
    <location>
        <begin position="24"/>
        <end position="337"/>
    </location>
</feature>